<dbReference type="PANTHER" id="PTHR42078">
    <property type="entry name" value="GLUCAN 1, 4-ALPHA-GLUCOSIDASE"/>
    <property type="match status" value="1"/>
</dbReference>
<evidence type="ECO:0000256" key="1">
    <source>
        <dbReference type="SAM" id="Phobius"/>
    </source>
</evidence>
<dbReference type="Proteomes" id="UP000799778">
    <property type="component" value="Unassembled WGS sequence"/>
</dbReference>
<feature type="domain" description="DUF7820" evidence="2">
    <location>
        <begin position="296"/>
        <end position="327"/>
    </location>
</feature>
<feature type="domain" description="DUF7820" evidence="2">
    <location>
        <begin position="153"/>
        <end position="281"/>
    </location>
</feature>
<protein>
    <recommendedName>
        <fullName evidence="2">DUF7820 domain-containing protein</fullName>
    </recommendedName>
</protein>
<keyword evidence="4" id="KW-1185">Reference proteome</keyword>
<dbReference type="AlphaFoldDB" id="A0A6A5Y3N0"/>
<dbReference type="EMBL" id="ML978067">
    <property type="protein sequence ID" value="KAF2019823.1"/>
    <property type="molecule type" value="Genomic_DNA"/>
</dbReference>
<feature type="transmembrane region" description="Helical" evidence="1">
    <location>
        <begin position="117"/>
        <end position="139"/>
    </location>
</feature>
<proteinExistence type="predicted"/>
<evidence type="ECO:0000313" key="3">
    <source>
        <dbReference type="EMBL" id="KAF2019823.1"/>
    </source>
</evidence>
<dbReference type="GeneID" id="54289126"/>
<dbReference type="RefSeq" id="XP_033388162.1">
    <property type="nucleotide sequence ID" value="XM_033531729.1"/>
</dbReference>
<sequence>MRIPRRSVNSYVGLQLPSLITLPSSVEQSPISEKSISEKSISEKSSLRKIIAEKCVQDGIEVVPIERSKSCTTKILSPGQEEKEVVFFPESDVESAKEDTLIPPSSWWGRLSIKRRVILVLGIQACLLLILGLCLFFTVKRSYTDKKASSSSVNSSVIASVPKPSFPRGAFVLSGTSTTDRERHPGCLTSLNETAAWDCRNRTILINFLPSPSEESNSAMAFLQFILPDWNSSNWPNAFYGPQNPGSSPLTFEVDTSLLSTSDGPAYHFRAVYNRAVLLPRVSQDTTPAFVTPLEPNSTPWLCTFNETVIEGYIYPSLNSSKSGLTYVSDDLGNNGNVPSAGREIPYLPYITKIIEQKTPGSIQPQCTMVSEGDQGHTEPVQGVAPINLIEPNVISKADAVKAVIDMRRQEQDTDCRCQWTYF</sequence>
<dbReference type="PANTHER" id="PTHR42078:SF1">
    <property type="entry name" value="GLUCAN 1, 4-ALPHA-GLUCOSIDASE"/>
    <property type="match status" value="1"/>
</dbReference>
<name>A0A6A5Y3N0_9PLEO</name>
<dbReference type="Pfam" id="PF25130">
    <property type="entry name" value="DUF7820"/>
    <property type="match status" value="2"/>
</dbReference>
<keyword evidence="1" id="KW-1133">Transmembrane helix</keyword>
<evidence type="ECO:0000259" key="2">
    <source>
        <dbReference type="Pfam" id="PF25130"/>
    </source>
</evidence>
<reference evidence="3" key="1">
    <citation type="journal article" date="2020" name="Stud. Mycol.">
        <title>101 Dothideomycetes genomes: a test case for predicting lifestyles and emergence of pathogens.</title>
        <authorList>
            <person name="Haridas S."/>
            <person name="Albert R."/>
            <person name="Binder M."/>
            <person name="Bloem J."/>
            <person name="Labutti K."/>
            <person name="Salamov A."/>
            <person name="Andreopoulos B."/>
            <person name="Baker S."/>
            <person name="Barry K."/>
            <person name="Bills G."/>
            <person name="Bluhm B."/>
            <person name="Cannon C."/>
            <person name="Castanera R."/>
            <person name="Culley D."/>
            <person name="Daum C."/>
            <person name="Ezra D."/>
            <person name="Gonzalez J."/>
            <person name="Henrissat B."/>
            <person name="Kuo A."/>
            <person name="Liang C."/>
            <person name="Lipzen A."/>
            <person name="Lutzoni F."/>
            <person name="Magnuson J."/>
            <person name="Mondo S."/>
            <person name="Nolan M."/>
            <person name="Ohm R."/>
            <person name="Pangilinan J."/>
            <person name="Park H.-J."/>
            <person name="Ramirez L."/>
            <person name="Alfaro M."/>
            <person name="Sun H."/>
            <person name="Tritt A."/>
            <person name="Yoshinaga Y."/>
            <person name="Zwiers L.-H."/>
            <person name="Turgeon B."/>
            <person name="Goodwin S."/>
            <person name="Spatafora J."/>
            <person name="Crous P."/>
            <person name="Grigoriev I."/>
        </authorList>
    </citation>
    <scope>NUCLEOTIDE SEQUENCE</scope>
    <source>
        <strain evidence="3">CBS 175.79</strain>
    </source>
</reference>
<keyword evidence="1" id="KW-0812">Transmembrane</keyword>
<dbReference type="InterPro" id="IPR056722">
    <property type="entry name" value="DUF7820"/>
</dbReference>
<evidence type="ECO:0000313" key="4">
    <source>
        <dbReference type="Proteomes" id="UP000799778"/>
    </source>
</evidence>
<gene>
    <name evidence="3" type="ORF">BU24DRAFT_459452</name>
</gene>
<organism evidence="3 4">
    <name type="scientific">Aaosphaeria arxii CBS 175.79</name>
    <dbReference type="NCBI Taxonomy" id="1450172"/>
    <lineage>
        <taxon>Eukaryota</taxon>
        <taxon>Fungi</taxon>
        <taxon>Dikarya</taxon>
        <taxon>Ascomycota</taxon>
        <taxon>Pezizomycotina</taxon>
        <taxon>Dothideomycetes</taxon>
        <taxon>Pleosporomycetidae</taxon>
        <taxon>Pleosporales</taxon>
        <taxon>Pleosporales incertae sedis</taxon>
        <taxon>Aaosphaeria</taxon>
    </lineage>
</organism>
<keyword evidence="1" id="KW-0472">Membrane</keyword>
<dbReference type="OrthoDB" id="5384459at2759"/>
<accession>A0A6A5Y3N0</accession>